<comment type="catalytic activity">
    <reaction evidence="5">
        <text>a 5'-end (N(2),N(7)-dimethyl 5'-triphosphoguanosine)-ribonucleoside in snRNA + S-adenosyl-L-methionine = a 5'-end (N(2),N(2),N(7)-trimethyl 5'-triphosphoguanosine)-ribonucleoside in snRNA + S-adenosyl-L-homocysteine + H(+)</text>
        <dbReference type="Rhea" id="RHEA:78479"/>
        <dbReference type="Rhea" id="RHEA-COMP:19087"/>
        <dbReference type="Rhea" id="RHEA-COMP:19089"/>
        <dbReference type="ChEBI" id="CHEBI:15378"/>
        <dbReference type="ChEBI" id="CHEBI:57856"/>
        <dbReference type="ChEBI" id="CHEBI:59789"/>
        <dbReference type="ChEBI" id="CHEBI:167623"/>
        <dbReference type="ChEBI" id="CHEBI:172880"/>
    </reaction>
    <physiologicalReaction direction="left-to-right" evidence="5">
        <dbReference type="Rhea" id="RHEA:78480"/>
    </physiologicalReaction>
</comment>
<dbReference type="AlphaFoldDB" id="A0AAW1RE88"/>
<dbReference type="Proteomes" id="UP001445335">
    <property type="component" value="Unassembled WGS sequence"/>
</dbReference>
<feature type="compositionally biased region" description="Basic and acidic residues" evidence="8">
    <location>
        <begin position="59"/>
        <end position="70"/>
    </location>
</feature>
<comment type="catalytic activity">
    <reaction evidence="4">
        <text>a 5'-end (N(7)-methyl 5'-triphosphoguanosine)-ribonucleoside in snoRNA + S-adenosyl-L-methionine = a 5'-end (N(2),N(7)-dimethyl 5'-triphosphoguanosine)-ribonucleoside in snoRNA + S-adenosyl-L-homocysteine + H(+)</text>
        <dbReference type="Rhea" id="RHEA:78475"/>
        <dbReference type="Rhea" id="RHEA-COMP:19086"/>
        <dbReference type="Rhea" id="RHEA-COMP:19088"/>
        <dbReference type="ChEBI" id="CHEBI:15378"/>
        <dbReference type="ChEBI" id="CHEBI:57856"/>
        <dbReference type="ChEBI" id="CHEBI:59789"/>
        <dbReference type="ChEBI" id="CHEBI:156461"/>
        <dbReference type="ChEBI" id="CHEBI:172880"/>
    </reaction>
    <physiologicalReaction direction="left-to-right" evidence="4">
        <dbReference type="Rhea" id="RHEA:78476"/>
    </physiologicalReaction>
</comment>
<feature type="compositionally biased region" description="Acidic residues" evidence="8">
    <location>
        <begin position="71"/>
        <end position="86"/>
    </location>
</feature>
<name>A0AAW1RE88_9CHLO</name>
<evidence type="ECO:0000313" key="9">
    <source>
        <dbReference type="EMBL" id="KAK9831968.1"/>
    </source>
</evidence>
<evidence type="ECO:0000256" key="3">
    <source>
        <dbReference type="ARBA" id="ARBA00047418"/>
    </source>
</evidence>
<dbReference type="SUPFAM" id="SSF53335">
    <property type="entry name" value="S-adenosyl-L-methionine-dependent methyltransferases"/>
    <property type="match status" value="1"/>
</dbReference>
<comment type="similarity">
    <text evidence="2">Belongs to the methyltransferase superfamily. Trimethylguanosine synthase family.</text>
</comment>
<dbReference type="PANTHER" id="PTHR14741">
    <property type="entry name" value="S-ADENOSYLMETHIONINE-DEPENDENT METHYLTRANSFERASE RELATED"/>
    <property type="match status" value="1"/>
</dbReference>
<evidence type="ECO:0000256" key="8">
    <source>
        <dbReference type="SAM" id="MobiDB-lite"/>
    </source>
</evidence>
<evidence type="ECO:0000256" key="1">
    <source>
        <dbReference type="ARBA" id="ARBA00018517"/>
    </source>
</evidence>
<dbReference type="InterPro" id="IPR029063">
    <property type="entry name" value="SAM-dependent_MTases_sf"/>
</dbReference>
<dbReference type="PANTHER" id="PTHR14741:SF32">
    <property type="entry name" value="TRIMETHYLGUANOSINE SYNTHASE"/>
    <property type="match status" value="1"/>
</dbReference>
<evidence type="ECO:0000313" key="10">
    <source>
        <dbReference type="Proteomes" id="UP001445335"/>
    </source>
</evidence>
<reference evidence="9 10" key="1">
    <citation type="journal article" date="2024" name="Nat. Commun.">
        <title>Phylogenomics reveals the evolutionary origins of lichenization in chlorophyte algae.</title>
        <authorList>
            <person name="Puginier C."/>
            <person name="Libourel C."/>
            <person name="Otte J."/>
            <person name="Skaloud P."/>
            <person name="Haon M."/>
            <person name="Grisel S."/>
            <person name="Petersen M."/>
            <person name="Berrin J.G."/>
            <person name="Delaux P.M."/>
            <person name="Dal Grande F."/>
            <person name="Keller J."/>
        </authorList>
    </citation>
    <scope>NUCLEOTIDE SEQUENCE [LARGE SCALE GENOMIC DNA]</scope>
    <source>
        <strain evidence="9 10">SAG 245.80</strain>
    </source>
</reference>
<evidence type="ECO:0000256" key="4">
    <source>
        <dbReference type="ARBA" id="ARBA00048740"/>
    </source>
</evidence>
<dbReference type="GO" id="GO:0005634">
    <property type="term" value="C:nucleus"/>
    <property type="evidence" value="ECO:0007669"/>
    <property type="project" value="TreeGrafter"/>
</dbReference>
<dbReference type="EMBL" id="JALJOU010000043">
    <property type="protein sequence ID" value="KAK9831968.1"/>
    <property type="molecule type" value="Genomic_DNA"/>
</dbReference>
<dbReference type="GO" id="GO:0071164">
    <property type="term" value="F:RNA cap trimethylguanosine synthase activity"/>
    <property type="evidence" value="ECO:0007669"/>
    <property type="project" value="TreeGrafter"/>
</dbReference>
<keyword evidence="10" id="KW-1185">Reference proteome</keyword>
<dbReference type="InterPro" id="IPR019012">
    <property type="entry name" value="RNA_cap_Gua-N2-MeTrfase"/>
</dbReference>
<dbReference type="Gene3D" id="3.40.50.150">
    <property type="entry name" value="Vaccinia Virus protein VP39"/>
    <property type="match status" value="1"/>
</dbReference>
<evidence type="ECO:0000256" key="6">
    <source>
        <dbReference type="ARBA" id="ARBA00049075"/>
    </source>
</evidence>
<comment type="caution">
    <text evidence="9">The sequence shown here is derived from an EMBL/GenBank/DDBJ whole genome shotgun (WGS) entry which is preliminary data.</text>
</comment>
<organism evidence="9 10">
    <name type="scientific">Elliptochloris bilobata</name>
    <dbReference type="NCBI Taxonomy" id="381761"/>
    <lineage>
        <taxon>Eukaryota</taxon>
        <taxon>Viridiplantae</taxon>
        <taxon>Chlorophyta</taxon>
        <taxon>core chlorophytes</taxon>
        <taxon>Trebouxiophyceae</taxon>
        <taxon>Trebouxiophyceae incertae sedis</taxon>
        <taxon>Elliptochloris clade</taxon>
        <taxon>Elliptochloris</taxon>
    </lineage>
</organism>
<proteinExistence type="inferred from homology"/>
<feature type="region of interest" description="Disordered" evidence="8">
    <location>
        <begin position="59"/>
        <end position="145"/>
    </location>
</feature>
<feature type="compositionally biased region" description="Basic residues" evidence="8">
    <location>
        <begin position="102"/>
        <end position="115"/>
    </location>
</feature>
<sequence>MAAGVFEEAEVCTALDVPLACGAPLQLSGLLLTTVYLEDIGLVGVQRPQKSIRCREAIAAGDKHGNKPDEAESSEPDYEVGAEEEAALAQLGLPTSFGARPRQSKTRSGRPRRGSYGRSGGDCSPTPGDSDAAGPASPATGNAAESRCASAEAHGAAGDCAVANGVAAPVLARPDQWQQAFDYANGCFYYYREASQETQWHATGGAAPRGTVRWPSASQRAVLEVPAELVKYWMQRYSLWSRYDAGVRMDAEAWFSATPEVVAAHHARRLACGFVVDAFTGAGGNAVQLAAACAAVLGIDTSIERLAAAAHNAALYSVAPRMDLVAGDVLALLPRLRQADAVFMSPPWGGPAYAAAAGGFDVAADLGGLGVGLSDLLAAARCALRPGGRGVAVFLPRNTLLAQVAAAALPGERCEVERCVLNGRLKAVTAYFGPLAVSAC</sequence>
<evidence type="ECO:0000256" key="7">
    <source>
        <dbReference type="ARBA" id="ARBA00049790"/>
    </source>
</evidence>
<protein>
    <recommendedName>
        <fullName evidence="1">Trimethylguanosine synthase</fullName>
    </recommendedName>
    <alternativeName>
        <fullName evidence="7">Cap-specific guanine-N(2) methyltransferase</fullName>
    </alternativeName>
</protein>
<accession>A0AAW1RE88</accession>
<evidence type="ECO:0000256" key="2">
    <source>
        <dbReference type="ARBA" id="ARBA00025783"/>
    </source>
</evidence>
<comment type="catalytic activity">
    <reaction evidence="6">
        <text>a 5'-end (N(7)-methyl 5'-triphosphoguanosine)-ribonucleoside in snRNA + S-adenosyl-L-methionine = a 5'-end (N(2),N(7)-dimethyl 5'-triphosphoguanosine)-ribonucleoside in snRNA + S-adenosyl-L-homocysteine + H(+)</text>
        <dbReference type="Rhea" id="RHEA:78471"/>
        <dbReference type="Rhea" id="RHEA-COMP:19085"/>
        <dbReference type="Rhea" id="RHEA-COMP:19087"/>
        <dbReference type="ChEBI" id="CHEBI:15378"/>
        <dbReference type="ChEBI" id="CHEBI:57856"/>
        <dbReference type="ChEBI" id="CHEBI:59789"/>
        <dbReference type="ChEBI" id="CHEBI:156461"/>
        <dbReference type="ChEBI" id="CHEBI:172880"/>
    </reaction>
    <physiologicalReaction direction="left-to-right" evidence="6">
        <dbReference type="Rhea" id="RHEA:78472"/>
    </physiologicalReaction>
</comment>
<comment type="catalytic activity">
    <reaction evidence="3">
        <text>a 5'-end (N(2),N(7)-dimethyl 5'-triphosphoguanosine)-ribonucleoside in snoRNA + S-adenosyl-L-methionine = a 5'-end (N(2),N(2),N(7)-trimethyl 5'-triphosphoguanosine)-ribonucleoside in snoRNA + S-adenosyl-L-homocysteine + H(+)</text>
        <dbReference type="Rhea" id="RHEA:78507"/>
        <dbReference type="Rhea" id="RHEA-COMP:19088"/>
        <dbReference type="Rhea" id="RHEA-COMP:19090"/>
        <dbReference type="ChEBI" id="CHEBI:15378"/>
        <dbReference type="ChEBI" id="CHEBI:57856"/>
        <dbReference type="ChEBI" id="CHEBI:59789"/>
        <dbReference type="ChEBI" id="CHEBI:167623"/>
        <dbReference type="ChEBI" id="CHEBI:172880"/>
    </reaction>
    <physiologicalReaction direction="left-to-right" evidence="3">
        <dbReference type="Rhea" id="RHEA:78508"/>
    </physiologicalReaction>
</comment>
<dbReference type="Pfam" id="PF09445">
    <property type="entry name" value="Methyltransf_15"/>
    <property type="match status" value="1"/>
</dbReference>
<gene>
    <name evidence="9" type="ORF">WJX81_004177</name>
</gene>
<evidence type="ECO:0000256" key="5">
    <source>
        <dbReference type="ARBA" id="ARBA00048763"/>
    </source>
</evidence>